<dbReference type="AlphaFoldDB" id="A0A5P6VQ65"/>
<dbReference type="Gene3D" id="3.40.50.10140">
    <property type="entry name" value="Toll/interleukin-1 receptor homology (TIR) domain"/>
    <property type="match status" value="1"/>
</dbReference>
<dbReference type="GO" id="GO:0003953">
    <property type="term" value="F:NAD+ nucleosidase activity"/>
    <property type="evidence" value="ECO:0007669"/>
    <property type="project" value="InterPro"/>
</dbReference>
<keyword evidence="3" id="KW-0677">Repeat</keyword>
<gene>
    <name evidence="5" type="ORF">FXF36_02575</name>
</gene>
<dbReference type="SUPFAM" id="SSF53335">
    <property type="entry name" value="S-adenosyl-L-methionine-dependent methyltransferases"/>
    <property type="match status" value="1"/>
</dbReference>
<dbReference type="InterPro" id="IPR000157">
    <property type="entry name" value="TIR_dom"/>
</dbReference>
<proteinExistence type="predicted"/>
<dbReference type="PANTHER" id="PTHR22998">
    <property type="entry name" value="SARM1"/>
    <property type="match status" value="1"/>
</dbReference>
<dbReference type="GO" id="GO:0005737">
    <property type="term" value="C:cytoplasm"/>
    <property type="evidence" value="ECO:0007669"/>
    <property type="project" value="UniProtKB-SubCell"/>
</dbReference>
<protein>
    <submittedName>
        <fullName evidence="5">TIR domain-containing protein</fullName>
    </submittedName>
</protein>
<name>A0A5P6VQ65_PSEXY</name>
<dbReference type="GO" id="GO:0007165">
    <property type="term" value="P:signal transduction"/>
    <property type="evidence" value="ECO:0007669"/>
    <property type="project" value="InterPro"/>
</dbReference>
<dbReference type="InterPro" id="IPR029063">
    <property type="entry name" value="SAM-dependent_MTases_sf"/>
</dbReference>
<dbReference type="OrthoDB" id="1987685at2"/>
<evidence type="ECO:0000256" key="2">
    <source>
        <dbReference type="ARBA" id="ARBA00022490"/>
    </source>
</evidence>
<evidence type="ECO:0000256" key="1">
    <source>
        <dbReference type="ARBA" id="ARBA00004496"/>
    </source>
</evidence>
<evidence type="ECO:0000313" key="6">
    <source>
        <dbReference type="Proteomes" id="UP000327030"/>
    </source>
</evidence>
<evidence type="ECO:0000256" key="3">
    <source>
        <dbReference type="ARBA" id="ARBA00022737"/>
    </source>
</evidence>
<dbReference type="SMART" id="SM00255">
    <property type="entry name" value="TIR"/>
    <property type="match status" value="1"/>
</dbReference>
<keyword evidence="2" id="KW-0963">Cytoplasm</keyword>
<dbReference type="KEGG" id="pxv:FXF36_02575"/>
<dbReference type="GO" id="GO:0035591">
    <property type="term" value="F:signaling adaptor activity"/>
    <property type="evidence" value="ECO:0007669"/>
    <property type="project" value="InterPro"/>
</dbReference>
<dbReference type="EMBL" id="CP043028">
    <property type="protein sequence ID" value="QFJ53829.1"/>
    <property type="molecule type" value="Genomic_DNA"/>
</dbReference>
<dbReference type="InterPro" id="IPR039184">
    <property type="entry name" value="SARM1"/>
</dbReference>
<dbReference type="SUPFAM" id="SSF52200">
    <property type="entry name" value="Toll/Interleukin receptor TIR domain"/>
    <property type="match status" value="1"/>
</dbReference>
<comment type="subcellular location">
    <subcellularLocation>
        <location evidence="1">Cytoplasm</location>
    </subcellularLocation>
</comment>
<accession>A0A5P6VQ65</accession>
<dbReference type="GO" id="GO:0048678">
    <property type="term" value="P:response to axon injury"/>
    <property type="evidence" value="ECO:0007669"/>
    <property type="project" value="InterPro"/>
</dbReference>
<sequence length="469" mass="54810">MDAFISYRRDTGSELASNIRTHLCSKGLDVFFDKDKIGNEDFTIRIKEEISKAPNFIMILTKGYFTKKSDHDRVREEIEYAVEQSKNFILIYKAGYQLRDDTNWDDEDDYIKKFETYNRHKWDTMSISDEEVLIDKIIRQMKGEDGLPFKKRKTTKNNSYYSEHGMDEADFLWIKTDHTVCRGIDWNILERAITQESIFKDRNDLNLLVYKAYDIETYAKKYALNPKRALSLGKRINPGEIYGVTYRGLLDEADRIFQKGHFIADEFATENYIDAVKKLMSDNQIEGFDIIDLTLILKDMPEPEKTLRELAKLLNPDGGIIYIRELDDDYIDGYPDEAKLIPKLKEILELDDGAGYRHLGKKVYTYLIRAGADKVYISDEILSTANHKTAFQLAMCHNYFSYLLPEMKALSEDNEKNRANSKYDKYVEAYSWLLNNYDDVESLFCSPDFYFRAGYVAGYGVFEPDDELF</sequence>
<dbReference type="RefSeq" id="WP_151622325.1">
    <property type="nucleotide sequence ID" value="NZ_CP043028.1"/>
</dbReference>
<dbReference type="Proteomes" id="UP000327030">
    <property type="component" value="Chromosome 1"/>
</dbReference>
<evidence type="ECO:0000259" key="4">
    <source>
        <dbReference type="PROSITE" id="PS50104"/>
    </source>
</evidence>
<dbReference type="Pfam" id="PF13676">
    <property type="entry name" value="TIR_2"/>
    <property type="match status" value="1"/>
</dbReference>
<dbReference type="PROSITE" id="PS50104">
    <property type="entry name" value="TIR"/>
    <property type="match status" value="1"/>
</dbReference>
<reference evidence="6" key="1">
    <citation type="submission" date="2019-08" db="EMBL/GenBank/DDBJ databases">
        <title>Complete Genome Sequence of the Polysaccharide-Degrading Rumen Bacterium Pseudobutyrivibrio xylanivorans MA3014.</title>
        <authorList>
            <person name="Palevich N."/>
            <person name="Maclean P.H."/>
            <person name="Kelly W.J."/>
            <person name="Leahy S.C."/>
            <person name="Rakonjac J."/>
            <person name="Attwood G.T."/>
        </authorList>
    </citation>
    <scope>NUCLEOTIDE SEQUENCE [LARGE SCALE GENOMIC DNA]</scope>
    <source>
        <strain evidence="6">MA3014</strain>
    </source>
</reference>
<organism evidence="5 6">
    <name type="scientific">Pseudobutyrivibrio xylanivorans</name>
    <dbReference type="NCBI Taxonomy" id="185007"/>
    <lineage>
        <taxon>Bacteria</taxon>
        <taxon>Bacillati</taxon>
        <taxon>Bacillota</taxon>
        <taxon>Clostridia</taxon>
        <taxon>Lachnospirales</taxon>
        <taxon>Lachnospiraceae</taxon>
        <taxon>Pseudobutyrivibrio</taxon>
    </lineage>
</organism>
<feature type="domain" description="TIR" evidence="4">
    <location>
        <begin position="1"/>
        <end position="122"/>
    </location>
</feature>
<dbReference type="InterPro" id="IPR035897">
    <property type="entry name" value="Toll_tir_struct_dom_sf"/>
</dbReference>
<evidence type="ECO:0000313" key="5">
    <source>
        <dbReference type="EMBL" id="QFJ53829.1"/>
    </source>
</evidence>
<dbReference type="PANTHER" id="PTHR22998:SF1">
    <property type="entry name" value="NAD(+) HYDROLASE SARM1"/>
    <property type="match status" value="1"/>
</dbReference>